<dbReference type="Pfam" id="PF00083">
    <property type="entry name" value="Sugar_tr"/>
    <property type="match status" value="1"/>
</dbReference>
<dbReference type="InterPro" id="IPR005828">
    <property type="entry name" value="MFS_sugar_transport-like"/>
</dbReference>
<evidence type="ECO:0000256" key="1">
    <source>
        <dbReference type="ARBA" id="ARBA00004651"/>
    </source>
</evidence>
<evidence type="ECO:0000256" key="7">
    <source>
        <dbReference type="SAM" id="Phobius"/>
    </source>
</evidence>
<dbReference type="PROSITE" id="PS50850">
    <property type="entry name" value="MFS"/>
    <property type="match status" value="1"/>
</dbReference>
<feature type="transmembrane region" description="Helical" evidence="7">
    <location>
        <begin position="54"/>
        <end position="75"/>
    </location>
</feature>
<feature type="transmembrane region" description="Helical" evidence="7">
    <location>
        <begin position="187"/>
        <end position="204"/>
    </location>
</feature>
<keyword evidence="4 7" id="KW-0812">Transmembrane</keyword>
<reference evidence="10" key="1">
    <citation type="submission" date="2006-01" db="EMBL/GenBank/DDBJ databases">
        <title>Complete sequence of Novosphingobium aromaticivorans DSM 12444.</title>
        <authorList>
            <consortium name="US DOE Joint Genome Institute"/>
            <person name="Copeland A."/>
            <person name="Lucas S."/>
            <person name="Lapidus A."/>
            <person name="Barry K."/>
            <person name="Detter J.C."/>
            <person name="Glavina T."/>
            <person name="Hammon N."/>
            <person name="Israni S."/>
            <person name="Pitluck S."/>
            <person name="Chain P."/>
            <person name="Malfatti S."/>
            <person name="Shin M."/>
            <person name="Vergez L."/>
            <person name="Schmutz J."/>
            <person name="Larimer F."/>
            <person name="Land M."/>
            <person name="Kyrpides N."/>
            <person name="Ivanova N."/>
            <person name="Fredrickson J."/>
            <person name="Balkwill D."/>
            <person name="Romine M.F."/>
            <person name="Richardson P."/>
        </authorList>
    </citation>
    <scope>NUCLEOTIDE SEQUENCE [LARGE SCALE GENOMIC DNA]</scope>
    <source>
        <strain evidence="10">ATCC 700278 / DSM 12444 / CCUG 56034 / CIP 105152 / NBRC 16084 / F199</strain>
    </source>
</reference>
<evidence type="ECO:0000256" key="2">
    <source>
        <dbReference type="ARBA" id="ARBA00022448"/>
    </source>
</evidence>
<keyword evidence="2" id="KW-0813">Transport</keyword>
<feature type="transmembrane region" description="Helical" evidence="7">
    <location>
        <begin position="155"/>
        <end position="175"/>
    </location>
</feature>
<accession>Q2G8T4</accession>
<comment type="subcellular location">
    <subcellularLocation>
        <location evidence="1">Cell membrane</location>
        <topology evidence="1">Multi-pass membrane protein</topology>
    </subcellularLocation>
</comment>
<evidence type="ECO:0000256" key="5">
    <source>
        <dbReference type="ARBA" id="ARBA00022989"/>
    </source>
</evidence>
<dbReference type="InterPro" id="IPR020846">
    <property type="entry name" value="MFS_dom"/>
</dbReference>
<dbReference type="Proteomes" id="UP000009134">
    <property type="component" value="Chromosome"/>
</dbReference>
<organism evidence="9 10">
    <name type="scientific">Novosphingobium aromaticivorans (strain ATCC 700278 / DSM 12444 / CCUG 56034 / CIP 105152 / NBRC 16084 / F199)</name>
    <dbReference type="NCBI Taxonomy" id="279238"/>
    <lineage>
        <taxon>Bacteria</taxon>
        <taxon>Pseudomonadati</taxon>
        <taxon>Pseudomonadota</taxon>
        <taxon>Alphaproteobacteria</taxon>
        <taxon>Sphingomonadales</taxon>
        <taxon>Sphingomonadaceae</taxon>
        <taxon>Novosphingobium</taxon>
    </lineage>
</organism>
<dbReference type="PANTHER" id="PTHR43045:SF2">
    <property type="entry name" value="INNER MEMBRANE METABOLITE TRANSPORT PROTEIN YHJE"/>
    <property type="match status" value="1"/>
</dbReference>
<feature type="transmembrane region" description="Helical" evidence="7">
    <location>
        <begin position="367"/>
        <end position="388"/>
    </location>
</feature>
<evidence type="ECO:0000256" key="3">
    <source>
        <dbReference type="ARBA" id="ARBA00022475"/>
    </source>
</evidence>
<evidence type="ECO:0000313" key="9">
    <source>
        <dbReference type="EMBL" id="ABD25739.1"/>
    </source>
</evidence>
<dbReference type="HOGENOM" id="CLU_001265_39_5_5"/>
<keyword evidence="6 7" id="KW-0472">Membrane</keyword>
<dbReference type="eggNOG" id="COG0477">
    <property type="taxonomic scope" value="Bacteria"/>
</dbReference>
<keyword evidence="5 7" id="KW-1133">Transmembrane helix</keyword>
<feature type="domain" description="Major facilitator superfamily (MFS) profile" evidence="8">
    <location>
        <begin position="10"/>
        <end position="421"/>
    </location>
</feature>
<feature type="transmembrane region" description="Helical" evidence="7">
    <location>
        <begin position="307"/>
        <end position="332"/>
    </location>
</feature>
<dbReference type="InterPro" id="IPR036259">
    <property type="entry name" value="MFS_trans_sf"/>
</dbReference>
<evidence type="ECO:0000313" key="10">
    <source>
        <dbReference type="Proteomes" id="UP000009134"/>
    </source>
</evidence>
<keyword evidence="10" id="KW-1185">Reference proteome</keyword>
<dbReference type="GO" id="GO:0005886">
    <property type="term" value="C:plasma membrane"/>
    <property type="evidence" value="ECO:0007669"/>
    <property type="project" value="UniProtKB-SubCell"/>
</dbReference>
<dbReference type="PANTHER" id="PTHR43045">
    <property type="entry name" value="SHIKIMATE TRANSPORTER"/>
    <property type="match status" value="1"/>
</dbReference>
<sequence>MNPIRQHGRVLTASLVGTAVEFYDFYIYATAAALVIGPLFFPTESQAAQTLLSFMTFGLAFFARPVGAVAFGHFGDRIGRKSTLVASLMLMGGSTLLIAFLPTYAIAGWIAPALLCLLRFGQGFGLGGEWGGAALLAVENAPRGWEARFGSAPQLGAPLGFFFANGLFLLLGLGLSDADFAAWGWRVPFLASAVLVGVGLWVRLKIGETPSFREAMEKAPPPQVPISRLLRGHSPAVLAGIAGVVACFAIFYLATTFALSFATTALGYAKQEFLAVQLGANTFFALGILVAGYWADKTSVRRVLGTGAALTAVLGMVFGTGLGSGSLAVVFATLASSLFIMGLAYGPLGAWLPTLFPVSVRYTGISLAFNVGGIIGGALAPFAAAWLAGVGGTAYVGVFLTLAGAMTLAGVQFSPRGAEPGEA</sequence>
<dbReference type="STRING" id="279238.Saro_1295"/>
<feature type="transmembrane region" description="Helical" evidence="7">
    <location>
        <begin position="274"/>
        <end position="295"/>
    </location>
</feature>
<name>Q2G8T4_NOVAD</name>
<protein>
    <submittedName>
        <fullName evidence="9">General substrate transporter</fullName>
    </submittedName>
</protein>
<feature type="transmembrane region" description="Helical" evidence="7">
    <location>
        <begin position="95"/>
        <end position="118"/>
    </location>
</feature>
<dbReference type="Gene3D" id="1.20.1250.20">
    <property type="entry name" value="MFS general substrate transporter like domains"/>
    <property type="match status" value="1"/>
</dbReference>
<dbReference type="GO" id="GO:0022857">
    <property type="term" value="F:transmembrane transporter activity"/>
    <property type="evidence" value="ECO:0007669"/>
    <property type="project" value="InterPro"/>
</dbReference>
<dbReference type="KEGG" id="nar:Saro_1295"/>
<evidence type="ECO:0000256" key="4">
    <source>
        <dbReference type="ARBA" id="ARBA00022692"/>
    </source>
</evidence>
<dbReference type="AlphaFoldDB" id="Q2G8T4"/>
<dbReference type="SUPFAM" id="SSF103473">
    <property type="entry name" value="MFS general substrate transporter"/>
    <property type="match status" value="1"/>
</dbReference>
<feature type="transmembrane region" description="Helical" evidence="7">
    <location>
        <begin position="394"/>
        <end position="413"/>
    </location>
</feature>
<keyword evidence="3" id="KW-1003">Cell membrane</keyword>
<feature type="transmembrane region" description="Helical" evidence="7">
    <location>
        <begin position="338"/>
        <end position="360"/>
    </location>
</feature>
<dbReference type="EMBL" id="CP000248">
    <property type="protein sequence ID" value="ABD25739.1"/>
    <property type="molecule type" value="Genomic_DNA"/>
</dbReference>
<feature type="transmembrane region" description="Helical" evidence="7">
    <location>
        <begin position="236"/>
        <end position="262"/>
    </location>
</feature>
<evidence type="ECO:0000256" key="6">
    <source>
        <dbReference type="ARBA" id="ARBA00023136"/>
    </source>
</evidence>
<evidence type="ECO:0000259" key="8">
    <source>
        <dbReference type="PROSITE" id="PS50850"/>
    </source>
</evidence>
<proteinExistence type="predicted"/>
<gene>
    <name evidence="9" type="ordered locus">Saro_1295</name>
</gene>
<dbReference type="RefSeq" id="WP_011444953.1">
    <property type="nucleotide sequence ID" value="NC_007794.1"/>
</dbReference>